<dbReference type="Gene3D" id="1.25.10.10">
    <property type="entry name" value="Leucine-rich Repeat Variant"/>
    <property type="match status" value="2"/>
</dbReference>
<keyword evidence="2" id="KW-1185">Reference proteome</keyword>
<comment type="caution">
    <text evidence="1">The sequence shown here is derived from an EMBL/GenBank/DDBJ whole genome shotgun (WGS) entry which is preliminary data.</text>
</comment>
<organism evidence="1 2">
    <name type="scientific">Rotaria sordida</name>
    <dbReference type="NCBI Taxonomy" id="392033"/>
    <lineage>
        <taxon>Eukaryota</taxon>
        <taxon>Metazoa</taxon>
        <taxon>Spiralia</taxon>
        <taxon>Gnathifera</taxon>
        <taxon>Rotifera</taxon>
        <taxon>Eurotatoria</taxon>
        <taxon>Bdelloidea</taxon>
        <taxon>Philodinida</taxon>
        <taxon>Philodinidae</taxon>
        <taxon>Rotaria</taxon>
    </lineage>
</organism>
<reference evidence="1" key="1">
    <citation type="submission" date="2021-02" db="EMBL/GenBank/DDBJ databases">
        <authorList>
            <person name="Nowell W R."/>
        </authorList>
    </citation>
    <scope>NUCLEOTIDE SEQUENCE</scope>
</reference>
<dbReference type="Gene3D" id="2.60.120.620">
    <property type="entry name" value="q2cbj1_9rhob like domain"/>
    <property type="match status" value="1"/>
</dbReference>
<dbReference type="Pfam" id="PF05721">
    <property type="entry name" value="PhyH"/>
    <property type="match status" value="1"/>
</dbReference>
<evidence type="ECO:0008006" key="3">
    <source>
        <dbReference type="Google" id="ProtNLM"/>
    </source>
</evidence>
<dbReference type="SUPFAM" id="SSF48371">
    <property type="entry name" value="ARM repeat"/>
    <property type="match status" value="1"/>
</dbReference>
<proteinExistence type="predicted"/>
<dbReference type="InterPro" id="IPR008775">
    <property type="entry name" value="Phytyl_CoA_dOase-like"/>
</dbReference>
<evidence type="ECO:0000313" key="1">
    <source>
        <dbReference type="EMBL" id="CAF1283459.1"/>
    </source>
</evidence>
<sequence length="532" mass="61045">MTHLILQQSISRRLRIRYKKKQSDNNTNNSTVFVTKSNMDIPVLLTDRQVQEFLINGYLLLQPKSLDENFHSTIFTQALSVIQKEGNPGNNILPRVPLLQRLFDDPVITGALESLLGSNYVMQPHRHPHLTSPGSDDQSWHKDSFFGYRKLLRHHQLRYVMIMYYPQDTTIEMGPTGIKPRTQYDVMDPKIYQHNKIFESSDAKNDDKNDIYVVCMAGTVVLIHYDIVHRGTANTSSSSYRFMFKFQFNRMEEPTKPTWNHDPANVSYDATDAGLLQPVVKHIWNWMLGHVVAAPEAFVTSNDITRWKSLLNDRDGKIRLNAAYNLALCNEYDVLINRLYDNEEIFRFEATYALTACRYNKDAITKLQEVLRDEKNTEQIAYCLAFIFSEMGPLALDTLPLLIDVVQTNNSWLVQQYCCEALGTIQSNRHEDIDEVIRCLTNVLSNRDEQNDSKQKSHARFVAALSIAKLGTKAVQAVPVLKGALYLDQNRYVNGNALLALERIGTNEALKIMLDYLKTSRWCAKTTTASQY</sequence>
<dbReference type="InterPro" id="IPR016024">
    <property type="entry name" value="ARM-type_fold"/>
</dbReference>
<gene>
    <name evidence="1" type="ORF">JXQ802_LOCUS28614</name>
</gene>
<evidence type="ECO:0000313" key="2">
    <source>
        <dbReference type="Proteomes" id="UP000663870"/>
    </source>
</evidence>
<dbReference type="AlphaFoldDB" id="A0A815CFG6"/>
<protein>
    <recommendedName>
        <fullName evidence="3">Phytanoyl-CoA dioxygenase</fullName>
    </recommendedName>
</protein>
<name>A0A815CFG6_9BILA</name>
<dbReference type="InterPro" id="IPR011989">
    <property type="entry name" value="ARM-like"/>
</dbReference>
<dbReference type="Proteomes" id="UP000663870">
    <property type="component" value="Unassembled WGS sequence"/>
</dbReference>
<accession>A0A815CFG6</accession>
<dbReference type="EMBL" id="CAJNOL010001085">
    <property type="protein sequence ID" value="CAF1283459.1"/>
    <property type="molecule type" value="Genomic_DNA"/>
</dbReference>
<dbReference type="SUPFAM" id="SSF51197">
    <property type="entry name" value="Clavaminate synthase-like"/>
    <property type="match status" value="1"/>
</dbReference>